<dbReference type="RefSeq" id="WP_152067846.1">
    <property type="nucleotide sequence ID" value="NZ_CABWIF010000013.1"/>
</dbReference>
<reference evidence="1 2" key="1">
    <citation type="submission" date="2019-10" db="EMBL/GenBank/DDBJ databases">
        <authorList>
            <person name="Wolf R A."/>
        </authorList>
    </citation>
    <scope>NUCLEOTIDE SEQUENCE [LARGE SCALE GENOMIC DNA]</scope>
    <source>
        <strain evidence="1">Collinsella_aerofaciens_DSM_13712</strain>
    </source>
</reference>
<evidence type="ECO:0000313" key="2">
    <source>
        <dbReference type="Proteomes" id="UP000368032"/>
    </source>
</evidence>
<name>A0A5K1IZ72_9ACTN</name>
<dbReference type="EMBL" id="CABWIF010000013">
    <property type="protein sequence ID" value="VWL94652.1"/>
    <property type="molecule type" value="Genomic_DNA"/>
</dbReference>
<gene>
    <name evidence="1" type="ORF">CKJAJONC_01673</name>
</gene>
<accession>A0A5K1IZ72</accession>
<dbReference type="AlphaFoldDB" id="A0A5K1IZ72"/>
<organism evidence="1 2">
    <name type="scientific">Collinsella aerofaciens</name>
    <dbReference type="NCBI Taxonomy" id="74426"/>
    <lineage>
        <taxon>Bacteria</taxon>
        <taxon>Bacillati</taxon>
        <taxon>Actinomycetota</taxon>
        <taxon>Coriobacteriia</taxon>
        <taxon>Coriobacteriales</taxon>
        <taxon>Coriobacteriaceae</taxon>
        <taxon>Collinsella</taxon>
    </lineage>
</organism>
<evidence type="ECO:0000313" key="1">
    <source>
        <dbReference type="EMBL" id="VWL94652.1"/>
    </source>
</evidence>
<protein>
    <submittedName>
        <fullName evidence="1">Uncharacterized protein</fullName>
    </submittedName>
</protein>
<proteinExistence type="predicted"/>
<dbReference type="Proteomes" id="UP000368032">
    <property type="component" value="Unassembled WGS sequence"/>
</dbReference>
<sequence length="243" mass="27110">MALAKKAEKRIRIPENLRAPFAQMVSDEAYLRATDESKTIIGLVFEKVLPASAFARDRMLNVYSGDSLFTSVSDVLRSNVTGAIGTVAEADYKPIIEFGARLIHERSCGTALYTGAMDIPHLRRCFESVLDYMEHETRSDPSNPLLDYETSRAVKYGRSLMDECSTEFNRAPVAALVRFAVEYFDEIGCLNATCAYLADAFSALEESVTISANKCGNKHVPPDTPELRRKWSDLLETVCSDWQ</sequence>